<dbReference type="PANTHER" id="PTHR11834:SF0">
    <property type="entry name" value="PROTEIN SCALLOPED"/>
    <property type="match status" value="1"/>
</dbReference>
<evidence type="ECO:0000256" key="6">
    <source>
        <dbReference type="ARBA" id="ARBA00023242"/>
    </source>
</evidence>
<dbReference type="Gene3D" id="6.10.20.40">
    <property type="entry name" value="TEA/ATTS domain"/>
    <property type="match status" value="1"/>
</dbReference>
<feature type="compositionally biased region" description="Low complexity" evidence="8">
    <location>
        <begin position="527"/>
        <end position="539"/>
    </location>
</feature>
<feature type="region of interest" description="Disordered" evidence="8">
    <location>
        <begin position="483"/>
        <end position="570"/>
    </location>
</feature>
<dbReference type="SMART" id="SM00426">
    <property type="entry name" value="TEA"/>
    <property type="match status" value="1"/>
</dbReference>
<sequence length="863" mass="94849">MLAGTSDMYFEKESPERTPSSTPSPQPMNSDHYHLHHSLSNPQHHPHHQGMLVSGSSSAASLSSSSTFSSIVSPVTTTATNLLNKHHHHHYPLGTNHNGIPGPTPSAVIATTPLPSSSLNSVEGQKQSQQTKDPKRPRQYNKKDSNNPLSNQGKDKEEQVWPPDVESAFVEALETIPKLGRRKILVNGKPCGRNELISDFILRKTGKNRTRKQVSSHIQVLKNTRKGDPHFMRLLTDSATDADEEGPVGVAAAAAAALGVNNNNINRSKPKSYVQKQRRQQNTRMTGGLVSAQHHHHHHHHTESSGEDSSMSDSSSPSQADYVLDMMYGASRSGDLHQQHHQQQQQLSQPQPQLQRQIQPNMLSSMMELKELYDSTLQHPLFGGVPDYLQPLTETSPSSGQISSVMDTSPFGMMDFDDAFSSGISFNDPFIMNGESSSSTPHHTMNPYPSSVNPVITDHDEDMLDSSAIHGKMVNPLTPMATDVSTITTDNNNNISSSTSSSSSSSTIRNKRKPNARTASQPALVYSSSSSTSSSSSSSHGLTMASRKRSMGHFGQNNKRKTTNNNSIPLQQRTMSAGDLSVVMKELESPPFPLWPNYLCLYLEYSLPYDPSTTVSHNLALLQHCYPNCLSTVEANSIAKQKCPPLADIVSKDPSTIVLLAKTKLDLNLNISDFVFNNTCFFESRERKTIECTTTIYSFGQVVLESKEIQHALWLNNGKFMYSFAYVNQFFNAFMKGIRSLQSWEEVDIAIRNLCIVQVFDDIEEKYGPAATFFDQPWDMPTTQEPPLQPQQKEQSSSTTPASAATETSSSPSASSSSTSSPQLVMVYDFERGHGNIDISAVGDAAATSKLGIGRGFDFLDDM</sequence>
<dbReference type="EMBL" id="JAIXMP010000053">
    <property type="protein sequence ID" value="KAI9245242.1"/>
    <property type="molecule type" value="Genomic_DNA"/>
</dbReference>
<keyword evidence="3" id="KW-0805">Transcription regulation</keyword>
<dbReference type="Pfam" id="PF01285">
    <property type="entry name" value="TEA"/>
    <property type="match status" value="1"/>
</dbReference>
<feature type="DNA-binding region" description="TEA" evidence="7">
    <location>
        <begin position="154"/>
        <end position="228"/>
    </location>
</feature>
<feature type="region of interest" description="Disordered" evidence="8">
    <location>
        <begin position="1"/>
        <end position="63"/>
    </location>
</feature>
<dbReference type="Proteomes" id="UP001209540">
    <property type="component" value="Unassembled WGS sequence"/>
</dbReference>
<evidence type="ECO:0000256" key="3">
    <source>
        <dbReference type="ARBA" id="ARBA00023015"/>
    </source>
</evidence>
<feature type="compositionally biased region" description="Low complexity" evidence="8">
    <location>
        <begin position="485"/>
        <end position="508"/>
    </location>
</feature>
<feature type="compositionally biased region" description="Basic and acidic residues" evidence="8">
    <location>
        <begin position="132"/>
        <end position="145"/>
    </location>
</feature>
<feature type="compositionally biased region" description="Polar residues" evidence="8">
    <location>
        <begin position="113"/>
        <end position="131"/>
    </location>
</feature>
<gene>
    <name evidence="10" type="ORF">BDA99DRAFT_565975</name>
</gene>
<organism evidence="10 11">
    <name type="scientific">Phascolomyces articulosus</name>
    <dbReference type="NCBI Taxonomy" id="60185"/>
    <lineage>
        <taxon>Eukaryota</taxon>
        <taxon>Fungi</taxon>
        <taxon>Fungi incertae sedis</taxon>
        <taxon>Mucoromycota</taxon>
        <taxon>Mucoromycotina</taxon>
        <taxon>Mucoromycetes</taxon>
        <taxon>Mucorales</taxon>
        <taxon>Lichtheimiaceae</taxon>
        <taxon>Phascolomyces</taxon>
    </lineage>
</organism>
<feature type="region of interest" description="Disordered" evidence="8">
    <location>
        <begin position="262"/>
        <end position="319"/>
    </location>
</feature>
<feature type="domain" description="TEA" evidence="9">
    <location>
        <begin position="154"/>
        <end position="228"/>
    </location>
</feature>
<evidence type="ECO:0000256" key="2">
    <source>
        <dbReference type="ARBA" id="ARBA00008421"/>
    </source>
</evidence>
<feature type="region of interest" description="Disordered" evidence="8">
    <location>
        <begin position="87"/>
        <end position="161"/>
    </location>
</feature>
<dbReference type="InterPro" id="IPR041086">
    <property type="entry name" value="YBD"/>
</dbReference>
<feature type="region of interest" description="Disordered" evidence="8">
    <location>
        <begin position="333"/>
        <end position="355"/>
    </location>
</feature>
<evidence type="ECO:0000256" key="5">
    <source>
        <dbReference type="ARBA" id="ARBA00023163"/>
    </source>
</evidence>
<comment type="subcellular location">
    <subcellularLocation>
        <location evidence="1">Nucleus</location>
    </subcellularLocation>
</comment>
<dbReference type="InterPro" id="IPR000818">
    <property type="entry name" value="TEA/ATTS_dom"/>
</dbReference>
<evidence type="ECO:0000313" key="11">
    <source>
        <dbReference type="Proteomes" id="UP001209540"/>
    </source>
</evidence>
<dbReference type="InterPro" id="IPR038096">
    <property type="entry name" value="TEA/ATTS_sf"/>
</dbReference>
<dbReference type="GO" id="GO:0000981">
    <property type="term" value="F:DNA-binding transcription factor activity, RNA polymerase II-specific"/>
    <property type="evidence" value="ECO:0007669"/>
    <property type="project" value="TreeGrafter"/>
</dbReference>
<feature type="compositionally biased region" description="Low complexity" evidence="8">
    <location>
        <begin position="307"/>
        <end position="318"/>
    </location>
</feature>
<proteinExistence type="inferred from homology"/>
<accession>A0AAD5P921</accession>
<evidence type="ECO:0000313" key="10">
    <source>
        <dbReference type="EMBL" id="KAI9245242.1"/>
    </source>
</evidence>
<dbReference type="AlphaFoldDB" id="A0AAD5P921"/>
<comment type="similarity">
    <text evidence="2">Belongs to the TEC1 family.</text>
</comment>
<reference evidence="10" key="2">
    <citation type="submission" date="2023-02" db="EMBL/GenBank/DDBJ databases">
        <authorList>
            <consortium name="DOE Joint Genome Institute"/>
            <person name="Mondo S.J."/>
            <person name="Chang Y."/>
            <person name="Wang Y."/>
            <person name="Ahrendt S."/>
            <person name="Andreopoulos W."/>
            <person name="Barry K."/>
            <person name="Beard J."/>
            <person name="Benny G.L."/>
            <person name="Blankenship S."/>
            <person name="Bonito G."/>
            <person name="Cuomo C."/>
            <person name="Desiro A."/>
            <person name="Gervers K.A."/>
            <person name="Hundley H."/>
            <person name="Kuo A."/>
            <person name="LaButti K."/>
            <person name="Lang B.F."/>
            <person name="Lipzen A."/>
            <person name="O'Donnell K."/>
            <person name="Pangilinan J."/>
            <person name="Reynolds N."/>
            <person name="Sandor L."/>
            <person name="Smith M.W."/>
            <person name="Tsang A."/>
            <person name="Grigoriev I.V."/>
            <person name="Stajich J.E."/>
            <person name="Spatafora J.W."/>
        </authorList>
    </citation>
    <scope>NUCLEOTIDE SEQUENCE</scope>
    <source>
        <strain evidence="10">RSA 2281</strain>
    </source>
</reference>
<comment type="caution">
    <text evidence="10">The sequence shown here is derived from an EMBL/GenBank/DDBJ whole genome shotgun (WGS) entry which is preliminary data.</text>
</comment>
<dbReference type="GO" id="GO:0005634">
    <property type="term" value="C:nucleus"/>
    <property type="evidence" value="ECO:0007669"/>
    <property type="project" value="UniProtKB-SubCell"/>
</dbReference>
<name>A0AAD5P921_9FUNG</name>
<keyword evidence="6" id="KW-0539">Nucleus</keyword>
<dbReference type="PROSITE" id="PS51088">
    <property type="entry name" value="TEA_2"/>
    <property type="match status" value="1"/>
</dbReference>
<dbReference type="PANTHER" id="PTHR11834">
    <property type="entry name" value="TRANSCRIPTIONAL ENHANCER FACTOR TEF RELATED"/>
    <property type="match status" value="1"/>
</dbReference>
<protein>
    <submittedName>
        <fullName evidence="10">TEA/ATTS domain family-domain-containing protein</fullName>
    </submittedName>
</protein>
<feature type="compositionally biased region" description="Low complexity" evidence="8">
    <location>
        <begin position="54"/>
        <end position="63"/>
    </location>
</feature>
<dbReference type="Pfam" id="PF17725">
    <property type="entry name" value="YBD"/>
    <property type="match status" value="1"/>
</dbReference>
<dbReference type="Gene3D" id="2.70.50.80">
    <property type="match status" value="1"/>
</dbReference>
<dbReference type="GO" id="GO:0000978">
    <property type="term" value="F:RNA polymerase II cis-regulatory region sequence-specific DNA binding"/>
    <property type="evidence" value="ECO:0007669"/>
    <property type="project" value="TreeGrafter"/>
</dbReference>
<keyword evidence="5" id="KW-0804">Transcription</keyword>
<evidence type="ECO:0000259" key="9">
    <source>
        <dbReference type="PROSITE" id="PS51088"/>
    </source>
</evidence>
<dbReference type="GO" id="GO:0005667">
    <property type="term" value="C:transcription regulator complex"/>
    <property type="evidence" value="ECO:0007669"/>
    <property type="project" value="TreeGrafter"/>
</dbReference>
<keyword evidence="11" id="KW-1185">Reference proteome</keyword>
<evidence type="ECO:0000256" key="1">
    <source>
        <dbReference type="ARBA" id="ARBA00004123"/>
    </source>
</evidence>
<dbReference type="InterPro" id="IPR050937">
    <property type="entry name" value="TEC1_TEAD_TF"/>
</dbReference>
<reference evidence="10" key="1">
    <citation type="journal article" date="2022" name="IScience">
        <title>Evolution of zygomycete secretomes and the origins of terrestrial fungal ecologies.</title>
        <authorList>
            <person name="Chang Y."/>
            <person name="Wang Y."/>
            <person name="Mondo S."/>
            <person name="Ahrendt S."/>
            <person name="Andreopoulos W."/>
            <person name="Barry K."/>
            <person name="Beard J."/>
            <person name="Benny G.L."/>
            <person name="Blankenship S."/>
            <person name="Bonito G."/>
            <person name="Cuomo C."/>
            <person name="Desiro A."/>
            <person name="Gervers K.A."/>
            <person name="Hundley H."/>
            <person name="Kuo A."/>
            <person name="LaButti K."/>
            <person name="Lang B.F."/>
            <person name="Lipzen A."/>
            <person name="O'Donnell K."/>
            <person name="Pangilinan J."/>
            <person name="Reynolds N."/>
            <person name="Sandor L."/>
            <person name="Smith M.E."/>
            <person name="Tsang A."/>
            <person name="Grigoriev I.V."/>
            <person name="Stajich J.E."/>
            <person name="Spatafora J.W."/>
        </authorList>
    </citation>
    <scope>NUCLEOTIDE SEQUENCE</scope>
    <source>
        <strain evidence="10">RSA 2281</strain>
    </source>
</reference>
<feature type="compositionally biased region" description="Low complexity" evidence="8">
    <location>
        <begin position="781"/>
        <end position="820"/>
    </location>
</feature>
<feature type="compositionally biased region" description="Low complexity" evidence="8">
    <location>
        <begin position="341"/>
        <end position="355"/>
    </location>
</feature>
<keyword evidence="4" id="KW-0238">DNA-binding</keyword>
<evidence type="ECO:0000256" key="4">
    <source>
        <dbReference type="ARBA" id="ARBA00023125"/>
    </source>
</evidence>
<evidence type="ECO:0000256" key="7">
    <source>
        <dbReference type="PROSITE-ProRule" id="PRU00505"/>
    </source>
</evidence>
<evidence type="ECO:0000256" key="8">
    <source>
        <dbReference type="SAM" id="MobiDB-lite"/>
    </source>
</evidence>
<feature type="region of interest" description="Disordered" evidence="8">
    <location>
        <begin position="773"/>
        <end position="820"/>
    </location>
</feature>
<dbReference type="PRINTS" id="PR00065">
    <property type="entry name" value="TEADOMAIN"/>
</dbReference>